<evidence type="ECO:0000256" key="2">
    <source>
        <dbReference type="SAM" id="SignalP"/>
    </source>
</evidence>
<keyword evidence="2" id="KW-0732">Signal</keyword>
<feature type="chain" id="PRO_5045851903" evidence="2">
    <location>
        <begin position="21"/>
        <end position="470"/>
    </location>
</feature>
<feature type="signal peptide" evidence="2">
    <location>
        <begin position="1"/>
        <end position="20"/>
    </location>
</feature>
<comment type="caution">
    <text evidence="3">The sequence shown here is derived from an EMBL/GenBank/DDBJ whole genome shotgun (WGS) entry which is preliminary data.</text>
</comment>
<dbReference type="PROSITE" id="PS51257">
    <property type="entry name" value="PROKAR_LIPOPROTEIN"/>
    <property type="match status" value="1"/>
</dbReference>
<reference evidence="4" key="1">
    <citation type="journal article" date="2019" name="Int. J. Syst. Evol. Microbiol.">
        <title>The Global Catalogue of Microorganisms (GCM) 10K type strain sequencing project: providing services to taxonomists for standard genome sequencing and annotation.</title>
        <authorList>
            <consortium name="The Broad Institute Genomics Platform"/>
            <consortium name="The Broad Institute Genome Sequencing Center for Infectious Disease"/>
            <person name="Wu L."/>
            <person name="Ma J."/>
        </authorList>
    </citation>
    <scope>NUCLEOTIDE SEQUENCE [LARGE SCALE GENOMIC DNA]</scope>
    <source>
        <strain evidence="4">KCTC 33576</strain>
    </source>
</reference>
<keyword evidence="4" id="KW-1185">Reference proteome</keyword>
<dbReference type="EMBL" id="JBHUOP010000005">
    <property type="protein sequence ID" value="MFD2841418.1"/>
    <property type="molecule type" value="Genomic_DNA"/>
</dbReference>
<gene>
    <name evidence="3" type="ORF">ACFSYH_12705</name>
</gene>
<organism evidence="3 4">
    <name type="scientific">Populibacterium corticicola</name>
    <dbReference type="NCBI Taxonomy" id="1812826"/>
    <lineage>
        <taxon>Bacteria</taxon>
        <taxon>Bacillati</taxon>
        <taxon>Actinomycetota</taxon>
        <taxon>Actinomycetes</taxon>
        <taxon>Micrococcales</taxon>
        <taxon>Jonesiaceae</taxon>
        <taxon>Populibacterium</taxon>
    </lineage>
</organism>
<sequence>MERRTLRVLLLACVFLTTSCTPPTVSPNQPNPAVPSSTPLPARSSENAIYGNELPAELQDFTFFGEPAAEYTVNVVTPRLFERFVSFDSTLSAPEPYREESAYESEHVEYPSECQGGSVYRLVRELDFAVAVEGPDCAGAGSGTTIPGILRNNVFTPLAGYEEYIDTSKDWDVVTVTAEEHTVVWYLTPIDESADAVWFLFSTDLQTLTTSYLGNNSDPIFEQSSDPAYVFPPYSGTIADGRFVFTLFTMPQDTDLRWAYMGTSGGYAEAGDAITEALFSIRLDGTDARKELDPILFFDPYNNPQKPLIVAAGKDTYALLQRTGTGAFTEICSFGWNTEHRPYPSEIAYWSEYDNGRIVLLTGKYIVVAQEADRNLTIVDSGIDVSNGITGYHHEPLVLEDYLVWAYYHWDNEVTGIYALNRTNYRGVMTLVNDMPGSSALENGSLRVQFPADEDQNGNPLYRQGYIPLP</sequence>
<dbReference type="RefSeq" id="WP_377467380.1">
    <property type="nucleotide sequence ID" value="NZ_JBHUOP010000005.1"/>
</dbReference>
<name>A0ABW5XI65_9MICO</name>
<accession>A0ABW5XI65</accession>
<evidence type="ECO:0000313" key="4">
    <source>
        <dbReference type="Proteomes" id="UP001597391"/>
    </source>
</evidence>
<evidence type="ECO:0000256" key="1">
    <source>
        <dbReference type="SAM" id="MobiDB-lite"/>
    </source>
</evidence>
<evidence type="ECO:0000313" key="3">
    <source>
        <dbReference type="EMBL" id="MFD2841418.1"/>
    </source>
</evidence>
<feature type="compositionally biased region" description="Polar residues" evidence="1">
    <location>
        <begin position="34"/>
        <end position="45"/>
    </location>
</feature>
<feature type="region of interest" description="Disordered" evidence="1">
    <location>
        <begin position="23"/>
        <end position="45"/>
    </location>
</feature>
<dbReference type="Proteomes" id="UP001597391">
    <property type="component" value="Unassembled WGS sequence"/>
</dbReference>
<protein>
    <submittedName>
        <fullName evidence="3">Uncharacterized protein</fullName>
    </submittedName>
</protein>
<proteinExistence type="predicted"/>